<evidence type="ECO:0000256" key="3">
    <source>
        <dbReference type="ARBA" id="ARBA00012146"/>
    </source>
</evidence>
<dbReference type="OrthoDB" id="1608002at2759"/>
<proteinExistence type="inferred from homology"/>
<dbReference type="AlphaFoldDB" id="A0A2J7ZMW4"/>
<dbReference type="Gene3D" id="3.90.80.10">
    <property type="entry name" value="Inorganic pyrophosphatase"/>
    <property type="match status" value="1"/>
</dbReference>
<dbReference type="GO" id="GO:0004427">
    <property type="term" value="F:inorganic diphosphate phosphatase activity"/>
    <property type="evidence" value="ECO:0007669"/>
    <property type="project" value="UniProtKB-EC"/>
</dbReference>
<evidence type="ECO:0000256" key="7">
    <source>
        <dbReference type="ARBA" id="ARBA00047820"/>
    </source>
</evidence>
<evidence type="ECO:0000313" key="8">
    <source>
        <dbReference type="EMBL" id="PNH01614.1"/>
    </source>
</evidence>
<evidence type="ECO:0000256" key="2">
    <source>
        <dbReference type="ARBA" id="ARBA00006220"/>
    </source>
</evidence>
<comment type="catalytic activity">
    <reaction evidence="7">
        <text>diphosphate + H2O = 2 phosphate + H(+)</text>
        <dbReference type="Rhea" id="RHEA:24576"/>
        <dbReference type="ChEBI" id="CHEBI:15377"/>
        <dbReference type="ChEBI" id="CHEBI:15378"/>
        <dbReference type="ChEBI" id="CHEBI:33019"/>
        <dbReference type="ChEBI" id="CHEBI:43474"/>
        <dbReference type="EC" id="3.6.1.1"/>
    </reaction>
</comment>
<evidence type="ECO:0000256" key="5">
    <source>
        <dbReference type="ARBA" id="ARBA00022801"/>
    </source>
</evidence>
<sequence>MSGLKYGVYQVGSKYTFKYSVYATGKRTKLVSFWHDVPLSLSQDLWSFVAEISKGSCAKMEVATDEPLTPIKQDLTRGGALRFYPSRIHWNYGMLPQTWEDPAHQWPGLPGLSGDGDPLDVIEIGRKRCKIGGVYTVKVLGAFALIDDGEVDWKILAIRCDDEAADLLNDVHDVEVVFPGELKRIHDWFRDYKVPDGKPRNAYGFQGKAQDAATAKHVIKQAHELYKNSRIQNVR</sequence>
<protein>
    <recommendedName>
        <fullName evidence="3">inorganic diphosphatase</fullName>
        <ecNumber evidence="3">3.6.1.1</ecNumber>
    </recommendedName>
</protein>
<dbReference type="PANTHER" id="PTHR10286">
    <property type="entry name" value="INORGANIC PYROPHOSPHATASE"/>
    <property type="match status" value="1"/>
</dbReference>
<dbReference type="Pfam" id="PF00719">
    <property type="entry name" value="Pyrophosphatase"/>
    <property type="match status" value="1"/>
</dbReference>
<dbReference type="CDD" id="cd00412">
    <property type="entry name" value="pyrophosphatase"/>
    <property type="match status" value="1"/>
</dbReference>
<dbReference type="GO" id="GO:0000287">
    <property type="term" value="F:magnesium ion binding"/>
    <property type="evidence" value="ECO:0007669"/>
    <property type="project" value="InterPro"/>
</dbReference>
<keyword evidence="5" id="KW-0378">Hydrolase</keyword>
<dbReference type="PROSITE" id="PS00387">
    <property type="entry name" value="PPASE"/>
    <property type="match status" value="1"/>
</dbReference>
<dbReference type="EMBL" id="PGGS01000838">
    <property type="protein sequence ID" value="PNH01614.1"/>
    <property type="molecule type" value="Genomic_DNA"/>
</dbReference>
<reference evidence="8 9" key="1">
    <citation type="journal article" date="2017" name="Mol. Biol. Evol.">
        <title>The 4-celled Tetrabaena socialis nuclear genome reveals the essential components for genetic control of cell number at the origin of multicellularity in the volvocine lineage.</title>
        <authorList>
            <person name="Featherston J."/>
            <person name="Arakaki Y."/>
            <person name="Hanschen E.R."/>
            <person name="Ferris P.J."/>
            <person name="Michod R.E."/>
            <person name="Olson B.J.S.C."/>
            <person name="Nozaki H."/>
            <person name="Durand P.M."/>
        </authorList>
    </citation>
    <scope>NUCLEOTIDE SEQUENCE [LARGE SCALE GENOMIC DNA]</scope>
    <source>
        <strain evidence="8 9">NIES-571</strain>
    </source>
</reference>
<gene>
    <name evidence="8" type="ORF">TSOC_012492</name>
</gene>
<keyword evidence="9" id="KW-1185">Reference proteome</keyword>
<comment type="similarity">
    <text evidence="2">Belongs to the PPase family.</text>
</comment>
<accession>A0A2J7ZMW4</accession>
<dbReference type="SUPFAM" id="SSF50324">
    <property type="entry name" value="Inorganic pyrophosphatase"/>
    <property type="match status" value="1"/>
</dbReference>
<keyword evidence="4" id="KW-0479">Metal-binding</keyword>
<evidence type="ECO:0000256" key="1">
    <source>
        <dbReference type="ARBA" id="ARBA00001946"/>
    </source>
</evidence>
<dbReference type="InterPro" id="IPR036649">
    <property type="entry name" value="Pyrophosphatase_sf"/>
</dbReference>
<comment type="cofactor">
    <cofactor evidence="1">
        <name>Mg(2+)</name>
        <dbReference type="ChEBI" id="CHEBI:18420"/>
    </cofactor>
</comment>
<evidence type="ECO:0000256" key="4">
    <source>
        <dbReference type="ARBA" id="ARBA00022723"/>
    </source>
</evidence>
<evidence type="ECO:0000256" key="6">
    <source>
        <dbReference type="ARBA" id="ARBA00022842"/>
    </source>
</evidence>
<name>A0A2J7ZMW4_9CHLO</name>
<dbReference type="GO" id="GO:0006796">
    <property type="term" value="P:phosphate-containing compound metabolic process"/>
    <property type="evidence" value="ECO:0007669"/>
    <property type="project" value="InterPro"/>
</dbReference>
<dbReference type="Proteomes" id="UP000236333">
    <property type="component" value="Unassembled WGS sequence"/>
</dbReference>
<comment type="caution">
    <text evidence="8">The sequence shown here is derived from an EMBL/GenBank/DDBJ whole genome shotgun (WGS) entry which is preliminary data.</text>
</comment>
<keyword evidence="6" id="KW-0460">Magnesium</keyword>
<organism evidence="8 9">
    <name type="scientific">Tetrabaena socialis</name>
    <dbReference type="NCBI Taxonomy" id="47790"/>
    <lineage>
        <taxon>Eukaryota</taxon>
        <taxon>Viridiplantae</taxon>
        <taxon>Chlorophyta</taxon>
        <taxon>core chlorophytes</taxon>
        <taxon>Chlorophyceae</taxon>
        <taxon>CS clade</taxon>
        <taxon>Chlamydomonadales</taxon>
        <taxon>Tetrabaenaceae</taxon>
        <taxon>Tetrabaena</taxon>
    </lineage>
</organism>
<dbReference type="InterPro" id="IPR008162">
    <property type="entry name" value="Pyrophosphatase"/>
</dbReference>
<dbReference type="GO" id="GO:0005737">
    <property type="term" value="C:cytoplasm"/>
    <property type="evidence" value="ECO:0007669"/>
    <property type="project" value="InterPro"/>
</dbReference>
<evidence type="ECO:0000313" key="9">
    <source>
        <dbReference type="Proteomes" id="UP000236333"/>
    </source>
</evidence>
<dbReference type="EC" id="3.6.1.1" evidence="3"/>